<evidence type="ECO:0000256" key="4">
    <source>
        <dbReference type="ARBA" id="ARBA00022723"/>
    </source>
</evidence>
<dbReference type="RefSeq" id="WP_013969834.1">
    <property type="nucleotide sequence ID" value="NC_015732.1"/>
</dbReference>
<dbReference type="eggNOG" id="COG0731">
    <property type="taxonomic scope" value="Bacteria"/>
</dbReference>
<dbReference type="OrthoDB" id="9805269at2"/>
<evidence type="ECO:0000256" key="3">
    <source>
        <dbReference type="ARBA" id="ARBA00022691"/>
    </source>
</evidence>
<dbReference type="PANTHER" id="PTHR43787:SF3">
    <property type="entry name" value="ARYLSULFATASE REGULATORY PROTEIN"/>
    <property type="match status" value="1"/>
</dbReference>
<name>F8F4A6_GRAC1</name>
<keyword evidence="3" id="KW-0949">S-adenosyl-L-methionine</keyword>
<dbReference type="KEGG" id="scd:Spica_2445"/>
<dbReference type="GO" id="GO:0003824">
    <property type="term" value="F:catalytic activity"/>
    <property type="evidence" value="ECO:0007669"/>
    <property type="project" value="InterPro"/>
</dbReference>
<evidence type="ECO:0000256" key="7">
    <source>
        <dbReference type="SAM" id="MobiDB-lite"/>
    </source>
</evidence>
<keyword evidence="9" id="KW-1185">Reference proteome</keyword>
<evidence type="ECO:0000256" key="2">
    <source>
        <dbReference type="ARBA" id="ARBA00022485"/>
    </source>
</evidence>
<accession>F8F4A6</accession>
<keyword evidence="2" id="KW-0004">4Fe-4S</keyword>
<proteinExistence type="predicted"/>
<dbReference type="STRING" id="744872.Spica_2445"/>
<dbReference type="GO" id="GO:0051539">
    <property type="term" value="F:4 iron, 4 sulfur cluster binding"/>
    <property type="evidence" value="ECO:0007669"/>
    <property type="project" value="UniProtKB-KW"/>
</dbReference>
<keyword evidence="4" id="KW-0479">Metal-binding</keyword>
<dbReference type="PANTHER" id="PTHR43787">
    <property type="entry name" value="FEMO COFACTOR BIOSYNTHESIS PROTEIN NIFB-RELATED"/>
    <property type="match status" value="1"/>
</dbReference>
<dbReference type="SFLD" id="SFLDS00029">
    <property type="entry name" value="Radical_SAM"/>
    <property type="match status" value="1"/>
</dbReference>
<dbReference type="HOGENOM" id="CLU_064707_0_0_12"/>
<dbReference type="InterPro" id="IPR058240">
    <property type="entry name" value="rSAM_sf"/>
</dbReference>
<evidence type="ECO:0000256" key="6">
    <source>
        <dbReference type="ARBA" id="ARBA00023014"/>
    </source>
</evidence>
<dbReference type="InterPro" id="IPR007197">
    <property type="entry name" value="rSAM"/>
</dbReference>
<evidence type="ECO:0008006" key="10">
    <source>
        <dbReference type="Google" id="ProtNLM"/>
    </source>
</evidence>
<evidence type="ECO:0000313" key="9">
    <source>
        <dbReference type="Proteomes" id="UP000000503"/>
    </source>
</evidence>
<dbReference type="EMBL" id="CP002868">
    <property type="protein sequence ID" value="AEJ20553.1"/>
    <property type="molecule type" value="Genomic_DNA"/>
</dbReference>
<dbReference type="SUPFAM" id="SSF102114">
    <property type="entry name" value="Radical SAM enzymes"/>
    <property type="match status" value="1"/>
</dbReference>
<dbReference type="InterPro" id="IPR013785">
    <property type="entry name" value="Aldolase_TIM"/>
</dbReference>
<evidence type="ECO:0000256" key="5">
    <source>
        <dbReference type="ARBA" id="ARBA00023004"/>
    </source>
</evidence>
<feature type="region of interest" description="Disordered" evidence="7">
    <location>
        <begin position="243"/>
        <end position="263"/>
    </location>
</feature>
<evidence type="ECO:0000313" key="8">
    <source>
        <dbReference type="EMBL" id="AEJ20553.1"/>
    </source>
</evidence>
<dbReference type="Gene3D" id="3.20.20.70">
    <property type="entry name" value="Aldolase class I"/>
    <property type="match status" value="1"/>
</dbReference>
<organism evidence="8 9">
    <name type="scientific">Gracilinema caldarium (strain ATCC 51460 / DSM 7334 / H1)</name>
    <name type="common">Treponema caldarium</name>
    <dbReference type="NCBI Taxonomy" id="744872"/>
    <lineage>
        <taxon>Bacteria</taxon>
        <taxon>Pseudomonadati</taxon>
        <taxon>Spirochaetota</taxon>
        <taxon>Spirochaetia</taxon>
        <taxon>Spirochaetales</taxon>
        <taxon>Breznakiellaceae</taxon>
        <taxon>Gracilinema</taxon>
    </lineage>
</organism>
<dbReference type="CDD" id="cd01335">
    <property type="entry name" value="Radical_SAM"/>
    <property type="match status" value="1"/>
</dbReference>
<reference evidence="9" key="1">
    <citation type="journal article" date="2013" name="Stand. Genomic Sci.">
        <title>Genome sequence of the thermophilic fresh-water bacterium Spirochaeta caldaria type strain (H1(T)), reclassification of Spirochaeta caldaria, Spirochaeta stenostrepta, and Spirochaeta zuelzerae in the genus Treponema as Treponema caldaria comb. nov., Treponema stenostrepta comb. nov., and Treponema zuelzerae comb. nov., and emendation of the genus Treponema.</title>
        <authorList>
            <person name="Abt B."/>
            <person name="Goker M."/>
            <person name="Scheuner C."/>
            <person name="Han C."/>
            <person name="Lu M."/>
            <person name="Misra M."/>
            <person name="Lapidus A."/>
            <person name="Nolan M."/>
            <person name="Lucas S."/>
            <person name="Hammon N."/>
            <person name="Deshpande S."/>
            <person name="Cheng J.F."/>
            <person name="Tapia R."/>
            <person name="Goodwin L.A."/>
            <person name="Pitluck S."/>
            <person name="Liolios K."/>
            <person name="Pagani I."/>
            <person name="Ivanova N."/>
            <person name="Mavromatis K."/>
            <person name="Mikhailova N."/>
            <person name="Huntemann M."/>
            <person name="Pati A."/>
            <person name="Chen A."/>
            <person name="Palaniappan K."/>
            <person name="Land M."/>
            <person name="Hauser L."/>
            <person name="Jeffries C.D."/>
            <person name="Rohde M."/>
            <person name="Spring S."/>
            <person name="Gronow S."/>
            <person name="Detter J.C."/>
            <person name="Bristow J."/>
            <person name="Eisen J.A."/>
            <person name="Markowitz V."/>
            <person name="Hugenholtz P."/>
            <person name="Kyrpides N.C."/>
            <person name="Woyke T."/>
            <person name="Klenk H.P."/>
        </authorList>
    </citation>
    <scope>NUCLEOTIDE SEQUENCE</scope>
    <source>
        <strain evidence="9">ATCC 51460 / DSM 7334 / H1</strain>
    </source>
</reference>
<protein>
    <recommendedName>
        <fullName evidence="10">Radical SAM core domain-containing protein</fullName>
    </recommendedName>
</protein>
<sequence>MSSSISSVKDHRLDREAGAIIYPVISRRAGGLSVGINLFPDRKTCSFDCPYCEVFPFEMDLKFSLAAMEQGLRNLAEELQTDPPAHPVRDISFSGNGEPTLHPDLIPALTLAARLRRELFQVHQPDVKLVLITNGTGLLDTSIAAFLAQAARGEMPYFDGPSEALEIWLKIDAGTKFWYEQMNRSALPFEALNEAIDAFARRAPFIIQTMICKVDGQLPPEEEVTAWEGRIRQLVEASLIEAPPHPPLADESSAPTGGKHRTVGPQAIQLYGKARPAPEDPKTEPVDESYLAARRASLLKALALHHLPINLFV</sequence>
<dbReference type="Proteomes" id="UP000000503">
    <property type="component" value="Chromosome"/>
</dbReference>
<gene>
    <name evidence="8" type="ordered locus">Spica_2445</name>
</gene>
<dbReference type="GO" id="GO:0046872">
    <property type="term" value="F:metal ion binding"/>
    <property type="evidence" value="ECO:0007669"/>
    <property type="project" value="UniProtKB-KW"/>
</dbReference>
<keyword evidence="5" id="KW-0408">Iron</keyword>
<comment type="cofactor">
    <cofactor evidence="1">
        <name>[4Fe-4S] cluster</name>
        <dbReference type="ChEBI" id="CHEBI:49883"/>
    </cofactor>
</comment>
<evidence type="ECO:0000256" key="1">
    <source>
        <dbReference type="ARBA" id="ARBA00001966"/>
    </source>
</evidence>
<dbReference type="AlphaFoldDB" id="F8F4A6"/>
<keyword evidence="6" id="KW-0411">Iron-sulfur</keyword>